<evidence type="ECO:0000313" key="5">
    <source>
        <dbReference type="Proteomes" id="UP000569903"/>
    </source>
</evidence>
<protein>
    <submittedName>
        <fullName evidence="4">CsbD family protein</fullName>
    </submittedName>
</protein>
<dbReference type="SUPFAM" id="SSF69047">
    <property type="entry name" value="Hypothetical protein YjbJ"/>
    <property type="match status" value="1"/>
</dbReference>
<evidence type="ECO:0000313" key="4">
    <source>
        <dbReference type="EMBL" id="MBC1456686.1"/>
    </source>
</evidence>
<comment type="caution">
    <text evidence="4">The sequence shown here is derived from an EMBL/GenBank/DDBJ whole genome shotgun (WGS) entry which is preliminary data.</text>
</comment>
<dbReference type="Proteomes" id="UP000569903">
    <property type="component" value="Unassembled WGS sequence"/>
</dbReference>
<sequence>MVDDKGKKDQVKGGVKEKTGKLTGDKEKQTEGFLEKAKGKVKEAASDAKETAEGVKNAVKKDSDKEK</sequence>
<comment type="similarity">
    <text evidence="1">Belongs to the UPF0337 (CsbD) family.</text>
</comment>
<dbReference type="Pfam" id="PF05532">
    <property type="entry name" value="CsbD"/>
    <property type="match status" value="1"/>
</dbReference>
<reference evidence="4 5" key="1">
    <citation type="submission" date="2020-03" db="EMBL/GenBank/DDBJ databases">
        <title>Soil Listeria distribution.</title>
        <authorList>
            <person name="Liao J."/>
            <person name="Wiedmann M."/>
        </authorList>
    </citation>
    <scope>NUCLEOTIDE SEQUENCE [LARGE SCALE GENOMIC DNA]</scope>
    <source>
        <strain evidence="4 5">FSL L7-1614</strain>
    </source>
</reference>
<feature type="region of interest" description="Disordered" evidence="2">
    <location>
        <begin position="1"/>
        <end position="67"/>
    </location>
</feature>
<dbReference type="AlphaFoldDB" id="A0A841YVS8"/>
<evidence type="ECO:0000259" key="3">
    <source>
        <dbReference type="Pfam" id="PF05532"/>
    </source>
</evidence>
<dbReference type="Gene3D" id="1.10.1470.10">
    <property type="entry name" value="YjbJ"/>
    <property type="match status" value="1"/>
</dbReference>
<proteinExistence type="inferred from homology"/>
<dbReference type="InterPro" id="IPR008462">
    <property type="entry name" value="CsbD"/>
</dbReference>
<dbReference type="EMBL" id="JAARQN010000001">
    <property type="protein sequence ID" value="MBC1456686.1"/>
    <property type="molecule type" value="Genomic_DNA"/>
</dbReference>
<evidence type="ECO:0000256" key="1">
    <source>
        <dbReference type="ARBA" id="ARBA00009129"/>
    </source>
</evidence>
<gene>
    <name evidence="4" type="ORF">HB850_02890</name>
</gene>
<feature type="domain" description="CsbD-like" evidence="3">
    <location>
        <begin position="5"/>
        <end position="53"/>
    </location>
</feature>
<name>A0A841YVS8_9LIST</name>
<accession>A0A841YVS8</accession>
<organism evidence="4 5">
    <name type="scientific">Listeria newyorkensis</name>
    <dbReference type="NCBI Taxonomy" id="1497681"/>
    <lineage>
        <taxon>Bacteria</taxon>
        <taxon>Bacillati</taxon>
        <taxon>Bacillota</taxon>
        <taxon>Bacilli</taxon>
        <taxon>Bacillales</taxon>
        <taxon>Listeriaceae</taxon>
        <taxon>Listeria</taxon>
    </lineage>
</organism>
<evidence type="ECO:0000256" key="2">
    <source>
        <dbReference type="SAM" id="MobiDB-lite"/>
    </source>
</evidence>
<dbReference type="RefSeq" id="WP_185388116.1">
    <property type="nucleotide sequence ID" value="NZ_JAARQN010000001.1"/>
</dbReference>
<dbReference type="InterPro" id="IPR036629">
    <property type="entry name" value="YjbJ_sf"/>
</dbReference>